<evidence type="ECO:0000313" key="3">
    <source>
        <dbReference type="Proteomes" id="UP000000374"/>
    </source>
</evidence>
<accession>A1WLS3</accession>
<dbReference type="Proteomes" id="UP000000374">
    <property type="component" value="Chromosome"/>
</dbReference>
<dbReference type="STRING" id="391735.Veis_2843"/>
<dbReference type="eggNOG" id="COG1335">
    <property type="taxonomic scope" value="Bacteria"/>
</dbReference>
<dbReference type="KEGG" id="vei:Veis_2843"/>
<sequence>MSNRHPPAWAAPPGKSLALVSRHRSDVVGCAQPSERSARRIAQPIPGVLASDATPRCASMASADRQMIGDATPALASPGQGLRMTGAGPPRPRPEPARRQVRKRGNIALQRCGVQSTARPHSGAGQAHTGRCRGAAGSPSRHALVPVRRRPGWNQRTPQSYCASDEPTGTPGHAGSARATPAPLRTPPWAMPAACSPAGGASGPSPVPAGRCQAGLRPPAHGWPARSGRCKDPRLAICQAQRPRTPSSLAPMKWQQPPDP</sequence>
<evidence type="ECO:0000256" key="1">
    <source>
        <dbReference type="SAM" id="MobiDB-lite"/>
    </source>
</evidence>
<gene>
    <name evidence="2" type="ordered locus">Veis_2843</name>
</gene>
<organism evidence="2 3">
    <name type="scientific">Verminephrobacter eiseniae (strain EF01-2)</name>
    <dbReference type="NCBI Taxonomy" id="391735"/>
    <lineage>
        <taxon>Bacteria</taxon>
        <taxon>Pseudomonadati</taxon>
        <taxon>Pseudomonadota</taxon>
        <taxon>Betaproteobacteria</taxon>
        <taxon>Burkholderiales</taxon>
        <taxon>Comamonadaceae</taxon>
        <taxon>Verminephrobacter</taxon>
    </lineage>
</organism>
<protein>
    <submittedName>
        <fullName evidence="2">Uncharacterized protein</fullName>
    </submittedName>
</protein>
<reference evidence="3" key="1">
    <citation type="submission" date="2006-12" db="EMBL/GenBank/DDBJ databases">
        <title>Complete sequence of chromosome 1 of Verminephrobacter eiseniae EF01-2.</title>
        <authorList>
            <person name="Copeland A."/>
            <person name="Lucas S."/>
            <person name="Lapidus A."/>
            <person name="Barry K."/>
            <person name="Detter J.C."/>
            <person name="Glavina del Rio T."/>
            <person name="Dalin E."/>
            <person name="Tice H."/>
            <person name="Pitluck S."/>
            <person name="Chertkov O."/>
            <person name="Brettin T."/>
            <person name="Bruce D."/>
            <person name="Han C."/>
            <person name="Tapia R."/>
            <person name="Gilna P."/>
            <person name="Schmutz J."/>
            <person name="Larimer F."/>
            <person name="Land M."/>
            <person name="Hauser L."/>
            <person name="Kyrpides N."/>
            <person name="Kim E."/>
            <person name="Stahl D."/>
            <person name="Richardson P."/>
        </authorList>
    </citation>
    <scope>NUCLEOTIDE SEQUENCE [LARGE SCALE GENOMIC DNA]</scope>
    <source>
        <strain evidence="3">EF01-2</strain>
    </source>
</reference>
<feature type="region of interest" description="Disordered" evidence="1">
    <location>
        <begin position="71"/>
        <end position="260"/>
    </location>
</feature>
<keyword evidence="3" id="KW-1185">Reference proteome</keyword>
<proteinExistence type="predicted"/>
<name>A1WLS3_VEREI</name>
<dbReference type="AlphaFoldDB" id="A1WLS3"/>
<dbReference type="EMBL" id="CP000542">
    <property type="protein sequence ID" value="ABM58580.1"/>
    <property type="molecule type" value="Genomic_DNA"/>
</dbReference>
<dbReference type="HOGENOM" id="CLU_1069375_0_0_4"/>
<evidence type="ECO:0000313" key="2">
    <source>
        <dbReference type="EMBL" id="ABM58580.1"/>
    </source>
</evidence>